<evidence type="ECO:0000313" key="2">
    <source>
        <dbReference type="EMBL" id="GMH75019.1"/>
    </source>
</evidence>
<dbReference type="Proteomes" id="UP001165122">
    <property type="component" value="Unassembled WGS sequence"/>
</dbReference>
<name>A0A9W7EB91_9STRA</name>
<dbReference type="EMBL" id="BRXW01000707">
    <property type="protein sequence ID" value="GMH75019.1"/>
    <property type="molecule type" value="Genomic_DNA"/>
</dbReference>
<gene>
    <name evidence="2" type="ORF">TrLO_g8792</name>
</gene>
<dbReference type="PANTHER" id="PTHR43861">
    <property type="entry name" value="TRANS-ACONITATE 2-METHYLTRANSFERASE-RELATED"/>
    <property type="match status" value="1"/>
</dbReference>
<dbReference type="SUPFAM" id="SSF53335">
    <property type="entry name" value="S-adenosyl-L-methionine-dependent methyltransferases"/>
    <property type="match status" value="1"/>
</dbReference>
<dbReference type="AlphaFoldDB" id="A0A9W7EB91"/>
<feature type="chain" id="PRO_5040899896" description="Methyltransferase domain-containing protein" evidence="1">
    <location>
        <begin position="22"/>
        <end position="280"/>
    </location>
</feature>
<evidence type="ECO:0000313" key="3">
    <source>
        <dbReference type="Proteomes" id="UP001165122"/>
    </source>
</evidence>
<dbReference type="Gene3D" id="3.40.50.150">
    <property type="entry name" value="Vaccinia Virus protein VP39"/>
    <property type="match status" value="1"/>
</dbReference>
<proteinExistence type="predicted"/>
<accession>A0A9W7EB91</accession>
<comment type="caution">
    <text evidence="2">The sequence shown here is derived from an EMBL/GenBank/DDBJ whole genome shotgun (WGS) entry which is preliminary data.</text>
</comment>
<sequence>MTGLVLLLLLLLPSSLFLCSALGGFGASSSSSPHSAEAKTLLSQCNKDISAASKMHFNQQVEKLDSKTQYLLQKKDPSVHDLLVTLTWDSVALFLPPSPPAPKAGLKSKLKLIAKACSGSICDVGCGDGSLIPYLKRNKGFDDYLGVDSSPLMIKLAEANYPKLSFSAETFNSDFERPGKKSETVLFSASLQFFQDWAGILKFAKGLLTEDGGRIVITHVNGAAFVKEERKLNLDLVLSILPTEEELEKVAGELGMSVRFEGSEGGGDTFYLATLALGKM</sequence>
<protein>
    <recommendedName>
        <fullName evidence="4">Methyltransferase domain-containing protein</fullName>
    </recommendedName>
</protein>
<dbReference type="CDD" id="cd02440">
    <property type="entry name" value="AdoMet_MTases"/>
    <property type="match status" value="1"/>
</dbReference>
<reference evidence="3" key="1">
    <citation type="journal article" date="2023" name="Commun. Biol.">
        <title>Genome analysis of Parmales, the sister group of diatoms, reveals the evolutionary specialization of diatoms from phago-mixotrophs to photoautotrophs.</title>
        <authorList>
            <person name="Ban H."/>
            <person name="Sato S."/>
            <person name="Yoshikawa S."/>
            <person name="Yamada K."/>
            <person name="Nakamura Y."/>
            <person name="Ichinomiya M."/>
            <person name="Sato N."/>
            <person name="Blanc-Mathieu R."/>
            <person name="Endo H."/>
            <person name="Kuwata A."/>
            <person name="Ogata H."/>
        </authorList>
    </citation>
    <scope>NUCLEOTIDE SEQUENCE [LARGE SCALE GENOMIC DNA]</scope>
    <source>
        <strain evidence="3">NIES 3700</strain>
    </source>
</reference>
<keyword evidence="1" id="KW-0732">Signal</keyword>
<dbReference type="Pfam" id="PF13489">
    <property type="entry name" value="Methyltransf_23"/>
    <property type="match status" value="1"/>
</dbReference>
<dbReference type="OrthoDB" id="540004at2759"/>
<organism evidence="2 3">
    <name type="scientific">Triparma laevis f. longispina</name>
    <dbReference type="NCBI Taxonomy" id="1714387"/>
    <lineage>
        <taxon>Eukaryota</taxon>
        <taxon>Sar</taxon>
        <taxon>Stramenopiles</taxon>
        <taxon>Ochrophyta</taxon>
        <taxon>Bolidophyceae</taxon>
        <taxon>Parmales</taxon>
        <taxon>Triparmaceae</taxon>
        <taxon>Triparma</taxon>
    </lineage>
</organism>
<dbReference type="InterPro" id="IPR029063">
    <property type="entry name" value="SAM-dependent_MTases_sf"/>
</dbReference>
<evidence type="ECO:0008006" key="4">
    <source>
        <dbReference type="Google" id="ProtNLM"/>
    </source>
</evidence>
<evidence type="ECO:0000256" key="1">
    <source>
        <dbReference type="SAM" id="SignalP"/>
    </source>
</evidence>
<feature type="signal peptide" evidence="1">
    <location>
        <begin position="1"/>
        <end position="21"/>
    </location>
</feature>
<keyword evidence="3" id="KW-1185">Reference proteome</keyword>